<dbReference type="InterPro" id="IPR041454">
    <property type="entry name" value="BsuBI/PstI_N"/>
</dbReference>
<gene>
    <name evidence="3" type="primary">aplIR</name>
    <name evidence="3" type="ORF">IWT126_00916</name>
</gene>
<dbReference type="EMBL" id="BCMG01000004">
    <property type="protein sequence ID" value="GAX00896.1"/>
    <property type="molecule type" value="Genomic_DNA"/>
</dbReference>
<dbReference type="GO" id="GO:0009036">
    <property type="term" value="F:type II site-specific deoxyribonuclease activity"/>
    <property type="evidence" value="ECO:0007669"/>
    <property type="project" value="UniProtKB-EC"/>
</dbReference>
<dbReference type="InterPro" id="IPR009528">
    <property type="entry name" value="Restrct_endonuc_II_BsuBI_C"/>
</dbReference>
<keyword evidence="4" id="KW-1185">Reference proteome</keyword>
<dbReference type="GO" id="GO:0003677">
    <property type="term" value="F:DNA binding"/>
    <property type="evidence" value="ECO:0007669"/>
    <property type="project" value="InterPro"/>
</dbReference>
<evidence type="ECO:0000313" key="3">
    <source>
        <dbReference type="EMBL" id="GAX00896.1"/>
    </source>
</evidence>
<sequence>MAKLDDTVQILKDVKFDSNLTASNMAVFFLLGATHLTPEMKWSDATNRGIQIRRALFFLQNIYGLQFDENTLEDFYELGAQRMLAFGLSTNDSTKTKTEPKEAHWFLSADFFKLVTAYGTPQYQSLLASFLKQHADLINSQSHLSHTPQLTIDFQGTNAEQIKLPKNNHNQLSKAVLEKFVPNFAGKAELLHIADDPQRDLKAEQQRLTELGFSSILPEAMPDIILYDHDRNRLFLLTATPAGTTITGSHIEIIKEAYSGDAELVFVTVLADGDSFKSTLDAINWGTKIWIATIPEHLVHMDEAHFMDLPD</sequence>
<keyword evidence="3" id="KW-0378">Hydrolase</keyword>
<dbReference type="STRING" id="1302250.GCA_001313225_00814"/>
<evidence type="ECO:0000259" key="2">
    <source>
        <dbReference type="Pfam" id="PF17728"/>
    </source>
</evidence>
<dbReference type="Proteomes" id="UP000198402">
    <property type="component" value="Unassembled WGS sequence"/>
</dbReference>
<dbReference type="GO" id="GO:0000287">
    <property type="term" value="F:magnesium ion binding"/>
    <property type="evidence" value="ECO:0007669"/>
    <property type="project" value="InterPro"/>
</dbReference>
<feature type="domain" description="BsuBI/PstI restriction endonuclease" evidence="1">
    <location>
        <begin position="157"/>
        <end position="303"/>
    </location>
</feature>
<proteinExistence type="predicted"/>
<protein>
    <submittedName>
        <fullName evidence="3">Type-2 restriction enzyme AplI</fullName>
        <ecNumber evidence="3">3.1.21.4</ecNumber>
    </submittedName>
</protein>
<comment type="caution">
    <text evidence="3">The sequence shown here is derived from an EMBL/GenBank/DDBJ whole genome shotgun (WGS) entry which is preliminary data.</text>
</comment>
<evidence type="ECO:0000259" key="1">
    <source>
        <dbReference type="Pfam" id="PF06616"/>
    </source>
</evidence>
<dbReference type="OrthoDB" id="9798907at2"/>
<feature type="domain" description="BsuBI/PstI restriction endonuclease HTH" evidence="2">
    <location>
        <begin position="2"/>
        <end position="138"/>
    </location>
</feature>
<dbReference type="EC" id="3.1.21.4" evidence="3"/>
<dbReference type="Gene3D" id="1.10.10.1820">
    <property type="entry name" value="BsuBI/PstI restriction endonuclease-like"/>
    <property type="match status" value="1"/>
</dbReference>
<reference evidence="3 4" key="1">
    <citation type="submission" date="2015-11" db="EMBL/GenBank/DDBJ databases">
        <title>Draft genome sequences of new species of the genus Lactobacillus isolated from orchardgrass silage.</title>
        <authorList>
            <person name="Tohno M."/>
            <person name="Tanizawa Y."/>
            <person name="Arita M."/>
        </authorList>
    </citation>
    <scope>NUCLEOTIDE SEQUENCE [LARGE SCALE GENOMIC DNA]</scope>
    <source>
        <strain evidence="3 4">IWT126</strain>
    </source>
</reference>
<dbReference type="Gene3D" id="3.40.1350.80">
    <property type="match status" value="1"/>
</dbReference>
<dbReference type="GO" id="GO:0009307">
    <property type="term" value="P:DNA restriction-modification system"/>
    <property type="evidence" value="ECO:0007669"/>
    <property type="project" value="InterPro"/>
</dbReference>
<name>A0A1Z5IGR6_9LACO</name>
<dbReference type="Pfam" id="PF17728">
    <property type="entry name" value="BsuBI_PstI_RE_N"/>
    <property type="match status" value="1"/>
</dbReference>
<dbReference type="RefSeq" id="WP_159459458.1">
    <property type="nucleotide sequence ID" value="NZ_BCMG01000004.1"/>
</dbReference>
<dbReference type="AlphaFoldDB" id="A0A1Z5IGR6"/>
<dbReference type="Pfam" id="PF06616">
    <property type="entry name" value="BsuBI_PstI_RE"/>
    <property type="match status" value="1"/>
</dbReference>
<evidence type="ECO:0000313" key="4">
    <source>
        <dbReference type="Proteomes" id="UP000198402"/>
    </source>
</evidence>
<accession>A0A1Z5IGR6</accession>
<dbReference type="InterPro" id="IPR041963">
    <property type="entry name" value="BsuBI/PstI_C_sf"/>
</dbReference>
<dbReference type="InterPro" id="IPR041962">
    <property type="entry name" value="BsuBI/PstI_N_sf"/>
</dbReference>
<organism evidence="3 4">
    <name type="scientific">Secundilactobacillus silagei JCM 19001</name>
    <dbReference type="NCBI Taxonomy" id="1302250"/>
    <lineage>
        <taxon>Bacteria</taxon>
        <taxon>Bacillati</taxon>
        <taxon>Bacillota</taxon>
        <taxon>Bacilli</taxon>
        <taxon>Lactobacillales</taxon>
        <taxon>Lactobacillaceae</taxon>
        <taxon>Secundilactobacillus</taxon>
    </lineage>
</organism>